<dbReference type="InterPro" id="IPR024072">
    <property type="entry name" value="DHFR-like_dom_sf"/>
</dbReference>
<feature type="domain" description="Bacterial bifunctional deaminase-reductase C-terminal" evidence="1">
    <location>
        <begin position="15"/>
        <end position="94"/>
    </location>
</feature>
<dbReference type="Pfam" id="PF01872">
    <property type="entry name" value="RibD_C"/>
    <property type="match status" value="1"/>
</dbReference>
<reference evidence="3" key="1">
    <citation type="journal article" date="2019" name="Int. J. Syst. Evol. Microbiol.">
        <title>The Global Catalogue of Microorganisms (GCM) 10K type strain sequencing project: providing services to taxonomists for standard genome sequencing and annotation.</title>
        <authorList>
            <consortium name="The Broad Institute Genomics Platform"/>
            <consortium name="The Broad Institute Genome Sequencing Center for Infectious Disease"/>
            <person name="Wu L."/>
            <person name="Ma J."/>
        </authorList>
    </citation>
    <scope>NUCLEOTIDE SEQUENCE [LARGE SCALE GENOMIC DNA]</scope>
    <source>
        <strain evidence="3">DT43</strain>
    </source>
</reference>
<evidence type="ECO:0000313" key="3">
    <source>
        <dbReference type="Proteomes" id="UP001596110"/>
    </source>
</evidence>
<evidence type="ECO:0000259" key="1">
    <source>
        <dbReference type="Pfam" id="PF01872"/>
    </source>
</evidence>
<accession>A0ABW0UE61</accession>
<dbReference type="InterPro" id="IPR002734">
    <property type="entry name" value="RibDG_C"/>
</dbReference>
<dbReference type="EMBL" id="JBHSOJ010000028">
    <property type="protein sequence ID" value="MFC5631872.1"/>
    <property type="molecule type" value="Genomic_DNA"/>
</dbReference>
<dbReference type="Proteomes" id="UP001596110">
    <property type="component" value="Unassembled WGS sequence"/>
</dbReference>
<name>A0ABW0UE61_9STRE</name>
<sequence>MVITSNPKQLAFSVKEDNLHIILQEQISLKEALEILNKDYGCDRLTVQSAGTVDGLFLRGKLFDFVDIVVSPILIGGKDTSALIDGQSLKSSFVKLS</sequence>
<comment type="caution">
    <text evidence="2">The sequence shown here is derived from an EMBL/GenBank/DDBJ whole genome shotgun (WGS) entry which is preliminary data.</text>
</comment>
<organism evidence="2 3">
    <name type="scientific">Streptococcus caledonicus</name>
    <dbReference type="NCBI Taxonomy" id="2614158"/>
    <lineage>
        <taxon>Bacteria</taxon>
        <taxon>Bacillati</taxon>
        <taxon>Bacillota</taxon>
        <taxon>Bacilli</taxon>
        <taxon>Lactobacillales</taxon>
        <taxon>Streptococcaceae</taxon>
        <taxon>Streptococcus</taxon>
    </lineage>
</organism>
<dbReference type="SUPFAM" id="SSF53597">
    <property type="entry name" value="Dihydrofolate reductase-like"/>
    <property type="match status" value="1"/>
</dbReference>
<dbReference type="Gene3D" id="3.40.430.10">
    <property type="entry name" value="Dihydrofolate Reductase, subunit A"/>
    <property type="match status" value="1"/>
</dbReference>
<keyword evidence="3" id="KW-1185">Reference proteome</keyword>
<evidence type="ECO:0000313" key="2">
    <source>
        <dbReference type="EMBL" id="MFC5631872.1"/>
    </source>
</evidence>
<dbReference type="RefSeq" id="WP_380434449.1">
    <property type="nucleotide sequence ID" value="NZ_JBHSOJ010000028.1"/>
</dbReference>
<protein>
    <submittedName>
        <fullName evidence="2">Dihydrofolate reductase family protein</fullName>
    </submittedName>
</protein>
<gene>
    <name evidence="2" type="ORF">ACFPQ3_09980</name>
</gene>
<proteinExistence type="predicted"/>